<dbReference type="FunFam" id="3.20.20.80:FF:000075">
    <property type="entry name" value="Sporulation-specific chitinase"/>
    <property type="match status" value="1"/>
</dbReference>
<keyword evidence="10" id="KW-0624">Polysaccharide degradation</keyword>
<evidence type="ECO:0000256" key="9">
    <source>
        <dbReference type="ARBA" id="ARBA00023295"/>
    </source>
</evidence>
<dbReference type="Gene3D" id="3.10.50.10">
    <property type="match status" value="1"/>
</dbReference>
<dbReference type="Proteomes" id="UP001365542">
    <property type="component" value="Unassembled WGS sequence"/>
</dbReference>
<evidence type="ECO:0000256" key="1">
    <source>
        <dbReference type="ARBA" id="ARBA00000822"/>
    </source>
</evidence>
<dbReference type="SMART" id="SM00636">
    <property type="entry name" value="Glyco_18"/>
    <property type="match status" value="1"/>
</dbReference>
<protein>
    <recommendedName>
        <fullName evidence="4">chitinase</fullName>
        <ecNumber evidence="4">3.2.1.14</ecNumber>
    </recommendedName>
</protein>
<comment type="caution">
    <text evidence="13">The sequence shown here is derived from an EMBL/GenBank/DDBJ whole genome shotgun (WGS) entry which is preliminary data.</text>
</comment>
<gene>
    <name evidence="13" type="ORF">TWF694_002446</name>
</gene>
<keyword evidence="6 11" id="KW-0378">Hydrolase</keyword>
<accession>A0AAV9X397</accession>
<keyword evidence="5" id="KW-0964">Secreted</keyword>
<proteinExistence type="inferred from homology"/>
<dbReference type="GO" id="GO:0008843">
    <property type="term" value="F:endochitinase activity"/>
    <property type="evidence" value="ECO:0007669"/>
    <property type="project" value="UniProtKB-EC"/>
</dbReference>
<evidence type="ECO:0000259" key="12">
    <source>
        <dbReference type="PROSITE" id="PS51910"/>
    </source>
</evidence>
<keyword evidence="9 11" id="KW-0326">Glycosidase</keyword>
<dbReference type="SUPFAM" id="SSF51445">
    <property type="entry name" value="(Trans)glycosidases"/>
    <property type="match status" value="1"/>
</dbReference>
<evidence type="ECO:0000256" key="3">
    <source>
        <dbReference type="ARBA" id="ARBA00008682"/>
    </source>
</evidence>
<dbReference type="AlphaFoldDB" id="A0AAV9X397"/>
<dbReference type="PANTHER" id="PTHR11177">
    <property type="entry name" value="CHITINASE"/>
    <property type="match status" value="1"/>
</dbReference>
<evidence type="ECO:0000256" key="10">
    <source>
        <dbReference type="ARBA" id="ARBA00023326"/>
    </source>
</evidence>
<comment type="similarity">
    <text evidence="3">Belongs to the glycosyl hydrolase 18 family. Chitinase class V subfamily.</text>
</comment>
<dbReference type="EC" id="3.2.1.14" evidence="4"/>
<dbReference type="InterPro" id="IPR001579">
    <property type="entry name" value="Glyco_hydro_18_chit_AS"/>
</dbReference>
<evidence type="ECO:0000256" key="7">
    <source>
        <dbReference type="ARBA" id="ARBA00023024"/>
    </source>
</evidence>
<keyword evidence="8" id="KW-0119">Carbohydrate metabolism</keyword>
<keyword evidence="7" id="KW-0146">Chitin degradation</keyword>
<dbReference type="GO" id="GO:0005576">
    <property type="term" value="C:extracellular region"/>
    <property type="evidence" value="ECO:0007669"/>
    <property type="project" value="UniProtKB-SubCell"/>
</dbReference>
<evidence type="ECO:0000256" key="2">
    <source>
        <dbReference type="ARBA" id="ARBA00004613"/>
    </source>
</evidence>
<dbReference type="GO" id="GO:0008061">
    <property type="term" value="F:chitin binding"/>
    <property type="evidence" value="ECO:0007669"/>
    <property type="project" value="InterPro"/>
</dbReference>
<evidence type="ECO:0000256" key="11">
    <source>
        <dbReference type="RuleBase" id="RU000489"/>
    </source>
</evidence>
<dbReference type="FunFam" id="3.10.50.10:FF:000005">
    <property type="entry name" value="Endochitinase B1"/>
    <property type="match status" value="1"/>
</dbReference>
<dbReference type="InterPro" id="IPR011583">
    <property type="entry name" value="Chitinase_II/V-like_cat"/>
</dbReference>
<evidence type="ECO:0000256" key="4">
    <source>
        <dbReference type="ARBA" id="ARBA00012729"/>
    </source>
</evidence>
<evidence type="ECO:0000313" key="14">
    <source>
        <dbReference type="Proteomes" id="UP001365542"/>
    </source>
</evidence>
<dbReference type="PROSITE" id="PS51910">
    <property type="entry name" value="GH18_2"/>
    <property type="match status" value="1"/>
</dbReference>
<evidence type="ECO:0000256" key="6">
    <source>
        <dbReference type="ARBA" id="ARBA00022801"/>
    </source>
</evidence>
<comment type="catalytic activity">
    <reaction evidence="1">
        <text>Random endo-hydrolysis of N-acetyl-beta-D-glucosaminide (1-&gt;4)-beta-linkages in chitin and chitodextrins.</text>
        <dbReference type="EC" id="3.2.1.14"/>
    </reaction>
</comment>
<dbReference type="Gene3D" id="3.20.20.80">
    <property type="entry name" value="Glycosidases"/>
    <property type="match status" value="1"/>
</dbReference>
<dbReference type="GO" id="GO:0000272">
    <property type="term" value="P:polysaccharide catabolic process"/>
    <property type="evidence" value="ECO:0007669"/>
    <property type="project" value="UniProtKB-KW"/>
</dbReference>
<keyword evidence="14" id="KW-1185">Reference proteome</keyword>
<dbReference type="GO" id="GO:0006032">
    <property type="term" value="P:chitin catabolic process"/>
    <property type="evidence" value="ECO:0007669"/>
    <property type="project" value="UniProtKB-KW"/>
</dbReference>
<reference evidence="13 14" key="1">
    <citation type="submission" date="2019-10" db="EMBL/GenBank/DDBJ databases">
        <authorList>
            <person name="Palmer J.M."/>
        </authorList>
    </citation>
    <scope>NUCLEOTIDE SEQUENCE [LARGE SCALE GENOMIC DNA]</scope>
    <source>
        <strain evidence="13 14">TWF694</strain>
    </source>
</reference>
<organism evidence="13 14">
    <name type="scientific">Orbilia ellipsospora</name>
    <dbReference type="NCBI Taxonomy" id="2528407"/>
    <lineage>
        <taxon>Eukaryota</taxon>
        <taxon>Fungi</taxon>
        <taxon>Dikarya</taxon>
        <taxon>Ascomycota</taxon>
        <taxon>Pezizomycotina</taxon>
        <taxon>Orbiliomycetes</taxon>
        <taxon>Orbiliales</taxon>
        <taxon>Orbiliaceae</taxon>
        <taxon>Orbilia</taxon>
    </lineage>
</organism>
<dbReference type="SUPFAM" id="SSF54556">
    <property type="entry name" value="Chitinase insertion domain"/>
    <property type="match status" value="1"/>
</dbReference>
<dbReference type="InterPro" id="IPR050314">
    <property type="entry name" value="Glycosyl_Hydrlase_18"/>
</dbReference>
<evidence type="ECO:0000256" key="5">
    <source>
        <dbReference type="ARBA" id="ARBA00022525"/>
    </source>
</evidence>
<feature type="domain" description="GH18" evidence="12">
    <location>
        <begin position="5"/>
        <end position="365"/>
    </location>
</feature>
<dbReference type="InterPro" id="IPR001223">
    <property type="entry name" value="Glyco_hydro18_cat"/>
</dbReference>
<dbReference type="Pfam" id="PF00704">
    <property type="entry name" value="Glyco_hydro_18"/>
    <property type="match status" value="1"/>
</dbReference>
<dbReference type="InterPro" id="IPR029070">
    <property type="entry name" value="Chitinase_insertion_sf"/>
</dbReference>
<sequence>MSPGFRTIGYYVDWAIYGRNFKPQDLVAQNFTHILFAFVNIDGDTGEVKLADSWADTDIHWTGDSWNDPGTNVYGIFKQLYLLKKANRKLKTILSVGGWTYSQNGSFPNAANTPEKREKFAQTAVAMVENFGLDGIDLDWEYPANAQDAANYVDLLRLCRFHLNQINRDFELSVAAPCGADNIRNMDIQGMDQYLDFWNLMAYDFSGSWSSVTGHAANLHPSKSNPASTPFAFDTALQLYSAVDRKKIVLGMPLYGRGFANTNGPELGQAYSGLGAGNWEAGVWDYKNLPLPGSQEYQDDELVASWSYDPNQRLLITYDNPHVAKLKAQYIMNQGLGGAMWWETSGDKVGYGSLVQTVVDTFGGVDQLDQKQNYLTYPLSKYDNIRG</sequence>
<evidence type="ECO:0000313" key="13">
    <source>
        <dbReference type="EMBL" id="KAK6533507.1"/>
    </source>
</evidence>
<name>A0AAV9X397_9PEZI</name>
<dbReference type="PROSITE" id="PS01095">
    <property type="entry name" value="GH18_1"/>
    <property type="match status" value="1"/>
</dbReference>
<dbReference type="CDD" id="cd06548">
    <property type="entry name" value="GH18_chitinase"/>
    <property type="match status" value="1"/>
</dbReference>
<dbReference type="InterPro" id="IPR017853">
    <property type="entry name" value="GH"/>
</dbReference>
<evidence type="ECO:0000256" key="8">
    <source>
        <dbReference type="ARBA" id="ARBA00023277"/>
    </source>
</evidence>
<comment type="subcellular location">
    <subcellularLocation>
        <location evidence="2">Secreted</location>
    </subcellularLocation>
</comment>
<dbReference type="PANTHER" id="PTHR11177:SF317">
    <property type="entry name" value="CHITINASE 12-RELATED"/>
    <property type="match status" value="1"/>
</dbReference>
<dbReference type="EMBL" id="JAVHJO010000011">
    <property type="protein sequence ID" value="KAK6533507.1"/>
    <property type="molecule type" value="Genomic_DNA"/>
</dbReference>